<feature type="signal peptide" evidence="1">
    <location>
        <begin position="1"/>
        <end position="25"/>
    </location>
</feature>
<evidence type="ECO:0000313" key="2">
    <source>
        <dbReference type="EMBL" id="PRO70588.1"/>
    </source>
</evidence>
<dbReference type="RefSeq" id="WP_105929488.1">
    <property type="nucleotide sequence ID" value="NZ_PVNO01000002.1"/>
</dbReference>
<evidence type="ECO:0000313" key="3">
    <source>
        <dbReference type="Proteomes" id="UP000239539"/>
    </source>
</evidence>
<protein>
    <submittedName>
        <fullName evidence="2">Uncharacterized protein</fullName>
    </submittedName>
</protein>
<accession>A0ABX5CT81</accession>
<keyword evidence="3" id="KW-1185">Reference proteome</keyword>
<dbReference type="EMBL" id="PVNO01000002">
    <property type="protein sequence ID" value="PRO70588.1"/>
    <property type="molecule type" value="Genomic_DNA"/>
</dbReference>
<dbReference type="Proteomes" id="UP000239539">
    <property type="component" value="Unassembled WGS sequence"/>
</dbReference>
<comment type="caution">
    <text evidence="2">The sequence shown here is derived from an EMBL/GenBank/DDBJ whole genome shotgun (WGS) entry which is preliminary data.</text>
</comment>
<organism evidence="2 3">
    <name type="scientific">Alteromonas gracilis</name>
    <dbReference type="NCBI Taxonomy" id="1479524"/>
    <lineage>
        <taxon>Bacteria</taxon>
        <taxon>Pseudomonadati</taxon>
        <taxon>Pseudomonadota</taxon>
        <taxon>Gammaproteobacteria</taxon>
        <taxon>Alteromonadales</taxon>
        <taxon>Alteromonadaceae</taxon>
        <taxon>Alteromonas/Salinimonas group</taxon>
        <taxon>Alteromonas</taxon>
    </lineage>
</organism>
<proteinExistence type="predicted"/>
<gene>
    <name evidence="2" type="ORF">C6Y39_01095</name>
</gene>
<sequence>MKNLDIKKLALCLTLFASTSGSSYGDTVSVNAASKSAFANQPTLVSCPSEFQQVKISEEARQCQAFDESMTAVMVYHSPRSTREMLGFYQAAHPLLKAHSPVSGRTLLTSEDKAIRVVISPDNAGSQVDILVTSNSK</sequence>
<evidence type="ECO:0000256" key="1">
    <source>
        <dbReference type="SAM" id="SignalP"/>
    </source>
</evidence>
<name>A0ABX5CT81_9ALTE</name>
<feature type="chain" id="PRO_5047545161" evidence="1">
    <location>
        <begin position="26"/>
        <end position="137"/>
    </location>
</feature>
<keyword evidence="1" id="KW-0732">Signal</keyword>
<reference evidence="3" key="1">
    <citation type="journal article" date="2020" name="Int. J. Syst. Evol. Microbiol.">
        <title>Alteromonas alba sp. nov., a marine bacterium isolated from the seawater of the West Pacific Ocean.</title>
        <authorList>
            <person name="Sun C."/>
            <person name="Wu Y.-H."/>
            <person name="Xamxidin M."/>
            <person name="Cheng H."/>
            <person name="Xu X.-W."/>
        </authorList>
    </citation>
    <scope>NUCLEOTIDE SEQUENCE [LARGE SCALE GENOMIC DNA]</scope>
    <source>
        <strain evidence="3">9a2</strain>
    </source>
</reference>